<accession>A0A448ZDH8</accession>
<sequence>MASGRSLSPSRIPSAKKMPKKNVDSFPPKDKNGSHSELGPSKYKDNKIRRTKQQRKQQGKKITIYTDSDKPVRNARKSPRMVSFNKNVRVRRISLLDHMPREDIAATYYSRDELVNMCDELQWQIQILVEQGVGLDEDDEDYRRAETTTTETYRLLLEEHWDYEHEENDSSFCMRGLEHVFPQGKARRQRSKTLSRGVVLEKQKVQRLHQEWKEQNDTDGKGKPREPRQGAVPEEDDFSMVIAEAYRMKAKPALELALLNGARDEFIADRIYSDDAYGDNEEFKSDVYFAPVGSNLCLHLSGDKRWYT</sequence>
<protein>
    <submittedName>
        <fullName evidence="2">Uncharacterized protein</fullName>
    </submittedName>
</protein>
<evidence type="ECO:0000313" key="2">
    <source>
        <dbReference type="EMBL" id="VEU40107.1"/>
    </source>
</evidence>
<feature type="compositionally biased region" description="Basic residues" evidence="1">
    <location>
        <begin position="49"/>
        <end position="59"/>
    </location>
</feature>
<feature type="compositionally biased region" description="Basic and acidic residues" evidence="1">
    <location>
        <begin position="210"/>
        <end position="228"/>
    </location>
</feature>
<reference evidence="2 3" key="1">
    <citation type="submission" date="2019-01" db="EMBL/GenBank/DDBJ databases">
        <authorList>
            <person name="Ferrante I. M."/>
        </authorList>
    </citation>
    <scope>NUCLEOTIDE SEQUENCE [LARGE SCALE GENOMIC DNA]</scope>
    <source>
        <strain evidence="2 3">B856</strain>
    </source>
</reference>
<dbReference type="EMBL" id="CAACVS010000258">
    <property type="protein sequence ID" value="VEU40107.1"/>
    <property type="molecule type" value="Genomic_DNA"/>
</dbReference>
<name>A0A448ZDH8_9STRA</name>
<feature type="region of interest" description="Disordered" evidence="1">
    <location>
        <begin position="210"/>
        <end position="236"/>
    </location>
</feature>
<feature type="compositionally biased region" description="Polar residues" evidence="1">
    <location>
        <begin position="1"/>
        <end position="11"/>
    </location>
</feature>
<proteinExistence type="predicted"/>
<keyword evidence="3" id="KW-1185">Reference proteome</keyword>
<evidence type="ECO:0000256" key="1">
    <source>
        <dbReference type="SAM" id="MobiDB-lite"/>
    </source>
</evidence>
<dbReference type="AlphaFoldDB" id="A0A448ZDH8"/>
<feature type="region of interest" description="Disordered" evidence="1">
    <location>
        <begin position="1"/>
        <end position="78"/>
    </location>
</feature>
<gene>
    <name evidence="2" type="ORF">PSNMU_V1.4_AUG-EV-PASAV3_0069820</name>
</gene>
<feature type="compositionally biased region" description="Basic and acidic residues" evidence="1">
    <location>
        <begin position="21"/>
        <end position="34"/>
    </location>
</feature>
<evidence type="ECO:0000313" key="3">
    <source>
        <dbReference type="Proteomes" id="UP000291116"/>
    </source>
</evidence>
<organism evidence="2 3">
    <name type="scientific">Pseudo-nitzschia multistriata</name>
    <dbReference type="NCBI Taxonomy" id="183589"/>
    <lineage>
        <taxon>Eukaryota</taxon>
        <taxon>Sar</taxon>
        <taxon>Stramenopiles</taxon>
        <taxon>Ochrophyta</taxon>
        <taxon>Bacillariophyta</taxon>
        <taxon>Bacillariophyceae</taxon>
        <taxon>Bacillariophycidae</taxon>
        <taxon>Bacillariales</taxon>
        <taxon>Bacillariaceae</taxon>
        <taxon>Pseudo-nitzschia</taxon>
    </lineage>
</organism>
<dbReference type="Proteomes" id="UP000291116">
    <property type="component" value="Unassembled WGS sequence"/>
</dbReference>